<proteinExistence type="predicted"/>
<reference evidence="3" key="1">
    <citation type="submission" date="2023-07" db="EMBL/GenBank/DDBJ databases">
        <title>Genomic characterization of faba bean (Vicia faba) microsymbionts in Mexican soils.</title>
        <authorList>
            <person name="Rivera Orduna F.N."/>
            <person name="Guevara-Luna J."/>
            <person name="Yan J."/>
            <person name="Arroyo-Herrera I."/>
            <person name="Li Y."/>
            <person name="Vasquez-Murrieta M.S."/>
            <person name="Wang E.T."/>
        </authorList>
    </citation>
    <scope>NUCLEOTIDE SEQUENCE [LARGE SCALE GENOMIC DNA]</scope>
    <source>
        <strain evidence="3">CH6</strain>
    </source>
</reference>
<organism evidence="2 3">
    <name type="scientific">Rhizobium redzepovicii</name>
    <dbReference type="NCBI Taxonomy" id="2867518"/>
    <lineage>
        <taxon>Bacteria</taxon>
        <taxon>Pseudomonadati</taxon>
        <taxon>Pseudomonadota</taxon>
        <taxon>Alphaproteobacteria</taxon>
        <taxon>Hyphomicrobiales</taxon>
        <taxon>Rhizobiaceae</taxon>
        <taxon>Rhizobium/Agrobacterium group</taxon>
        <taxon>Rhizobium</taxon>
    </lineage>
</organism>
<gene>
    <name evidence="2" type="ORF">RJJ37_06615</name>
</gene>
<dbReference type="Proteomes" id="UP001269402">
    <property type="component" value="Unassembled WGS sequence"/>
</dbReference>
<protein>
    <submittedName>
        <fullName evidence="2">Uncharacterized protein</fullName>
    </submittedName>
</protein>
<name>A0AAW8NWQ1_9HYPH</name>
<keyword evidence="1" id="KW-1133">Transmembrane helix</keyword>
<evidence type="ECO:0000256" key="1">
    <source>
        <dbReference type="SAM" id="Phobius"/>
    </source>
</evidence>
<keyword evidence="1" id="KW-0812">Transmembrane</keyword>
<feature type="transmembrane region" description="Helical" evidence="1">
    <location>
        <begin position="27"/>
        <end position="47"/>
    </location>
</feature>
<dbReference type="AlphaFoldDB" id="A0AAW8NWQ1"/>
<dbReference type="RefSeq" id="WP_310805229.1">
    <property type="nucleotide sequence ID" value="NZ_JAVLSG010000003.1"/>
</dbReference>
<keyword evidence="3" id="KW-1185">Reference proteome</keyword>
<keyword evidence="1" id="KW-0472">Membrane</keyword>
<sequence length="87" mass="10183">MKIIASIISVLLIVAVGFIFTGRLHWLPAIGMLFLGALQSLFIWLFIDPDFEKRRERCLLERWKAIPGSEQPLDITLFIQENPFRRR</sequence>
<accession>A0AAW8NWQ1</accession>
<comment type="caution">
    <text evidence="2">The sequence shown here is derived from an EMBL/GenBank/DDBJ whole genome shotgun (WGS) entry which is preliminary data.</text>
</comment>
<evidence type="ECO:0000313" key="2">
    <source>
        <dbReference type="EMBL" id="MDR9759308.1"/>
    </source>
</evidence>
<evidence type="ECO:0000313" key="3">
    <source>
        <dbReference type="Proteomes" id="UP001269402"/>
    </source>
</evidence>
<dbReference type="EMBL" id="JAVLSH010000002">
    <property type="protein sequence ID" value="MDR9759308.1"/>
    <property type="molecule type" value="Genomic_DNA"/>
</dbReference>